<feature type="transmembrane region" description="Helical" evidence="1">
    <location>
        <begin position="20"/>
        <end position="38"/>
    </location>
</feature>
<reference evidence="2 3" key="1">
    <citation type="submission" date="2023-07" db="EMBL/GenBank/DDBJ databases">
        <title>Genomic Encyclopedia of Type Strains, Phase IV (KMG-IV): sequencing the most valuable type-strain genomes for metagenomic binning, comparative biology and taxonomic classification.</title>
        <authorList>
            <person name="Goeker M."/>
        </authorList>
    </citation>
    <scope>NUCLEOTIDE SEQUENCE [LARGE SCALE GENOMIC DNA]</scope>
    <source>
        <strain evidence="2 3">DSM 16419</strain>
    </source>
</reference>
<protein>
    <submittedName>
        <fullName evidence="2">Uncharacterized protein</fullName>
    </submittedName>
</protein>
<evidence type="ECO:0000313" key="3">
    <source>
        <dbReference type="Proteomes" id="UP001241988"/>
    </source>
</evidence>
<keyword evidence="1" id="KW-0472">Membrane</keyword>
<organism evidence="2 3">
    <name type="scientific">Planomicrobium stackebrandtii</name>
    <dbReference type="NCBI Taxonomy" id="253160"/>
    <lineage>
        <taxon>Bacteria</taxon>
        <taxon>Bacillati</taxon>
        <taxon>Bacillota</taxon>
        <taxon>Bacilli</taxon>
        <taxon>Bacillales</taxon>
        <taxon>Caryophanaceae</taxon>
        <taxon>Planomicrobium</taxon>
    </lineage>
</organism>
<name>A0ABU0GXH5_9BACL</name>
<keyword evidence="1" id="KW-1133">Transmembrane helix</keyword>
<keyword evidence="1" id="KW-0812">Transmembrane</keyword>
<dbReference type="EMBL" id="JAUSWB010000007">
    <property type="protein sequence ID" value="MDQ0430047.1"/>
    <property type="molecule type" value="Genomic_DNA"/>
</dbReference>
<comment type="caution">
    <text evidence="2">The sequence shown here is derived from an EMBL/GenBank/DDBJ whole genome shotgun (WGS) entry which is preliminary data.</text>
</comment>
<keyword evidence="3" id="KW-1185">Reference proteome</keyword>
<accession>A0ABU0GXH5</accession>
<evidence type="ECO:0000313" key="2">
    <source>
        <dbReference type="EMBL" id="MDQ0430047.1"/>
    </source>
</evidence>
<dbReference type="Proteomes" id="UP001241988">
    <property type="component" value="Unassembled WGS sequence"/>
</dbReference>
<proteinExistence type="predicted"/>
<gene>
    <name evidence="2" type="ORF">QOZ98_002883</name>
</gene>
<sequence length="58" mass="6962">MEDKHLPEFPYALPANALLLRVKINAGSFFASRIYFYLERFKKMDFYSRLYDGICYNN</sequence>
<evidence type="ECO:0000256" key="1">
    <source>
        <dbReference type="SAM" id="Phobius"/>
    </source>
</evidence>